<accession>A0ACB8S787</accession>
<evidence type="ECO:0000313" key="2">
    <source>
        <dbReference type="Proteomes" id="UP000814033"/>
    </source>
</evidence>
<organism evidence="1 2">
    <name type="scientific">Auriscalpium vulgare</name>
    <dbReference type="NCBI Taxonomy" id="40419"/>
    <lineage>
        <taxon>Eukaryota</taxon>
        <taxon>Fungi</taxon>
        <taxon>Dikarya</taxon>
        <taxon>Basidiomycota</taxon>
        <taxon>Agaricomycotina</taxon>
        <taxon>Agaricomycetes</taxon>
        <taxon>Russulales</taxon>
        <taxon>Auriscalpiaceae</taxon>
        <taxon>Auriscalpium</taxon>
    </lineage>
</organism>
<protein>
    <submittedName>
        <fullName evidence="1">Uncharacterized protein</fullName>
    </submittedName>
</protein>
<dbReference type="Proteomes" id="UP000814033">
    <property type="component" value="Unassembled WGS sequence"/>
</dbReference>
<comment type="caution">
    <text evidence="1">The sequence shown here is derived from an EMBL/GenBank/DDBJ whole genome shotgun (WGS) entry which is preliminary data.</text>
</comment>
<dbReference type="EMBL" id="MU275848">
    <property type="protein sequence ID" value="KAI0052017.1"/>
    <property type="molecule type" value="Genomic_DNA"/>
</dbReference>
<name>A0ACB8S787_9AGAM</name>
<reference evidence="1" key="1">
    <citation type="submission" date="2021-02" db="EMBL/GenBank/DDBJ databases">
        <authorList>
            <consortium name="DOE Joint Genome Institute"/>
            <person name="Ahrendt S."/>
            <person name="Looney B.P."/>
            <person name="Miyauchi S."/>
            <person name="Morin E."/>
            <person name="Drula E."/>
            <person name="Courty P.E."/>
            <person name="Chicoki N."/>
            <person name="Fauchery L."/>
            <person name="Kohler A."/>
            <person name="Kuo A."/>
            <person name="Labutti K."/>
            <person name="Pangilinan J."/>
            <person name="Lipzen A."/>
            <person name="Riley R."/>
            <person name="Andreopoulos W."/>
            <person name="He G."/>
            <person name="Johnson J."/>
            <person name="Barry K.W."/>
            <person name="Grigoriev I.V."/>
            <person name="Nagy L."/>
            <person name="Hibbett D."/>
            <person name="Henrissat B."/>
            <person name="Matheny P.B."/>
            <person name="Labbe J."/>
            <person name="Martin F."/>
        </authorList>
    </citation>
    <scope>NUCLEOTIDE SEQUENCE</scope>
    <source>
        <strain evidence="1">FP105234-sp</strain>
    </source>
</reference>
<proteinExistence type="predicted"/>
<keyword evidence="2" id="KW-1185">Reference proteome</keyword>
<sequence>MQKCRAGSGWTKLKNNILRIERLRTIERQDRKITSIINTSQTSMLFSIRIKQYAALSNSQRLPRPLRRLRTELPPKPSDLTNRDREISAITELIVEDLDRPAKVTILGPEGVGKTSLALHILHHPTLLAVFREERFWVPCQSCTSADGFVTEIAQAIGFKQEQLTRNKEVSVLNYFAGAPNTLLFLDGFEGPWSQEVHEKLAVEGLLARFTGLPKLTVILTMRGLERPASTAWTLPFLRPLKPWLLPEPSPEAVSGVSADAMEDQGPFQSSIFNMTTLPTIRIEDDTTTATSRNSFSSSLPALQAGDITVSGWGVSSLPGIQSTDDRDTPSLPGLRVEEPYSLASLGLDISSLTSKSGAEQPSGLSHSPIFPVS</sequence>
<evidence type="ECO:0000313" key="1">
    <source>
        <dbReference type="EMBL" id="KAI0052017.1"/>
    </source>
</evidence>
<reference evidence="1" key="2">
    <citation type="journal article" date="2022" name="New Phytol.">
        <title>Evolutionary transition to the ectomycorrhizal habit in the genomes of a hyperdiverse lineage of mushroom-forming fungi.</title>
        <authorList>
            <person name="Looney B."/>
            <person name="Miyauchi S."/>
            <person name="Morin E."/>
            <person name="Drula E."/>
            <person name="Courty P.E."/>
            <person name="Kohler A."/>
            <person name="Kuo A."/>
            <person name="LaButti K."/>
            <person name="Pangilinan J."/>
            <person name="Lipzen A."/>
            <person name="Riley R."/>
            <person name="Andreopoulos W."/>
            <person name="He G."/>
            <person name="Johnson J."/>
            <person name="Nolan M."/>
            <person name="Tritt A."/>
            <person name="Barry K.W."/>
            <person name="Grigoriev I.V."/>
            <person name="Nagy L.G."/>
            <person name="Hibbett D."/>
            <person name="Henrissat B."/>
            <person name="Matheny P.B."/>
            <person name="Labbe J."/>
            <person name="Martin F.M."/>
        </authorList>
    </citation>
    <scope>NUCLEOTIDE SEQUENCE</scope>
    <source>
        <strain evidence="1">FP105234-sp</strain>
    </source>
</reference>
<gene>
    <name evidence="1" type="ORF">FA95DRAFT_1511215</name>
</gene>